<reference evidence="1 2" key="1">
    <citation type="journal article" date="2024" name="Ann. Entomol. Soc. Am.">
        <title>Genomic analyses of the southern and eastern yellowjacket wasps (Hymenoptera: Vespidae) reveal evolutionary signatures of social life.</title>
        <authorList>
            <person name="Catto M.A."/>
            <person name="Caine P.B."/>
            <person name="Orr S.E."/>
            <person name="Hunt B.G."/>
            <person name="Goodisman M.A.D."/>
        </authorList>
    </citation>
    <scope>NUCLEOTIDE SEQUENCE [LARGE SCALE GENOMIC DNA]</scope>
    <source>
        <strain evidence="1">232</strain>
        <tissue evidence="1">Head and thorax</tissue>
    </source>
</reference>
<dbReference type="EMBL" id="JAYRBN010000075">
    <property type="protein sequence ID" value="KAL2732755.1"/>
    <property type="molecule type" value="Genomic_DNA"/>
</dbReference>
<evidence type="ECO:0000313" key="2">
    <source>
        <dbReference type="Proteomes" id="UP001607303"/>
    </source>
</evidence>
<proteinExistence type="predicted"/>
<dbReference type="Proteomes" id="UP001607303">
    <property type="component" value="Unassembled WGS sequence"/>
</dbReference>
<accession>A0ABD2BJ17</accession>
<sequence>MTGHPLYPRTMDNERLSISEKVKSYKSNFNLNAKAVDRRRSMVPRGNLKWYRESNSWHRRWKHNGTVSVCQTLSNFDRAEIGGPNGSCLSNGSPNRWVGEESTGLLEVQENSPGTNSPGEIDPFDSSPYRIMKNDVLRFVTKTHAVIAIEIIYLLVPPMNLRRLRRSRLLEPLLES</sequence>
<keyword evidence="2" id="KW-1185">Reference proteome</keyword>
<comment type="caution">
    <text evidence="1">The sequence shown here is derived from an EMBL/GenBank/DDBJ whole genome shotgun (WGS) entry which is preliminary data.</text>
</comment>
<protein>
    <submittedName>
        <fullName evidence="1">Uncharacterized protein</fullName>
    </submittedName>
</protein>
<name>A0ABD2BJ17_VESMC</name>
<evidence type="ECO:0000313" key="1">
    <source>
        <dbReference type="EMBL" id="KAL2732755.1"/>
    </source>
</evidence>
<organism evidence="1 2">
    <name type="scientific">Vespula maculifrons</name>
    <name type="common">Eastern yellow jacket</name>
    <name type="synonym">Wasp</name>
    <dbReference type="NCBI Taxonomy" id="7453"/>
    <lineage>
        <taxon>Eukaryota</taxon>
        <taxon>Metazoa</taxon>
        <taxon>Ecdysozoa</taxon>
        <taxon>Arthropoda</taxon>
        <taxon>Hexapoda</taxon>
        <taxon>Insecta</taxon>
        <taxon>Pterygota</taxon>
        <taxon>Neoptera</taxon>
        <taxon>Endopterygota</taxon>
        <taxon>Hymenoptera</taxon>
        <taxon>Apocrita</taxon>
        <taxon>Aculeata</taxon>
        <taxon>Vespoidea</taxon>
        <taxon>Vespidae</taxon>
        <taxon>Vespinae</taxon>
        <taxon>Vespula</taxon>
    </lineage>
</organism>
<dbReference type="AlphaFoldDB" id="A0ABD2BJ17"/>
<gene>
    <name evidence="1" type="ORF">V1477_014996</name>
</gene>